<feature type="domain" description="AB hydrolase-1" evidence="1">
    <location>
        <begin position="22"/>
        <end position="257"/>
    </location>
</feature>
<evidence type="ECO:0000313" key="2">
    <source>
        <dbReference type="EMBL" id="NRN66395.1"/>
    </source>
</evidence>
<dbReference type="PRINTS" id="PR00412">
    <property type="entry name" value="EPOXHYDRLASE"/>
</dbReference>
<name>A0ABX2F5Z6_9PSEU</name>
<dbReference type="PANTHER" id="PTHR43194">
    <property type="entry name" value="HYDROLASE ALPHA/BETA FOLD FAMILY"/>
    <property type="match status" value="1"/>
</dbReference>
<reference evidence="2 3" key="1">
    <citation type="submission" date="2020-01" db="EMBL/GenBank/DDBJ databases">
        <title>Kibdelosporangium persica a novel Actinomycetes from a hot desert in Iran.</title>
        <authorList>
            <person name="Safaei N."/>
            <person name="Zaburannyi N."/>
            <person name="Mueller R."/>
            <person name="Wink J."/>
        </authorList>
    </citation>
    <scope>NUCLEOTIDE SEQUENCE [LARGE SCALE GENOMIC DNA]</scope>
    <source>
        <strain evidence="2 3">4NS15</strain>
    </source>
</reference>
<dbReference type="Proteomes" id="UP000763557">
    <property type="component" value="Unassembled WGS sequence"/>
</dbReference>
<dbReference type="SUPFAM" id="SSF53474">
    <property type="entry name" value="alpha/beta-Hydrolases"/>
    <property type="match status" value="1"/>
</dbReference>
<keyword evidence="3" id="KW-1185">Reference proteome</keyword>
<dbReference type="PANTHER" id="PTHR43194:SF2">
    <property type="entry name" value="PEROXISOMAL MEMBRANE PROTEIN LPX1"/>
    <property type="match status" value="1"/>
</dbReference>
<dbReference type="InterPro" id="IPR029058">
    <property type="entry name" value="AB_hydrolase_fold"/>
</dbReference>
<dbReference type="RefSeq" id="WP_173132276.1">
    <property type="nucleotide sequence ID" value="NZ_CBCSGW010000037.1"/>
</dbReference>
<dbReference type="PRINTS" id="PR00111">
    <property type="entry name" value="ABHYDROLASE"/>
</dbReference>
<accession>A0ABX2F5Z6</accession>
<dbReference type="InterPro" id="IPR000639">
    <property type="entry name" value="Epox_hydrolase-like"/>
</dbReference>
<evidence type="ECO:0000313" key="3">
    <source>
        <dbReference type="Proteomes" id="UP000763557"/>
    </source>
</evidence>
<gene>
    <name evidence="2" type="ORF">GC106_36200</name>
</gene>
<proteinExistence type="predicted"/>
<sequence>MNKAPFVDGYLAYDDIGDGPPVVFLHDGTLDRRVWVQQLHAFDGYRVLNVDARGHGESSTPTTEYLRGDDVTALLDHLGLASAFLVGQAMGGTSALDTALDHPGRVAGLVLSGCGTSEQYWQSEFVVDLLKRQMECAFARDTDGYVEMFLRLWVDGPHRRPDQVEPSIRERCREMAMHTATQHARPNPVMPGKAADTWNRLSDVRVPLLGIAGELDCTDIHDMLDRIVSTVPNAKLESFAGSGHMVNMEQPERFNEAVRRFLDEVS</sequence>
<dbReference type="InterPro" id="IPR000073">
    <property type="entry name" value="AB_hydrolase_1"/>
</dbReference>
<evidence type="ECO:0000259" key="1">
    <source>
        <dbReference type="Pfam" id="PF12697"/>
    </source>
</evidence>
<dbReference type="Pfam" id="PF12697">
    <property type="entry name" value="Abhydrolase_6"/>
    <property type="match status" value="1"/>
</dbReference>
<organism evidence="2 3">
    <name type="scientific">Kibdelosporangium persicum</name>
    <dbReference type="NCBI Taxonomy" id="2698649"/>
    <lineage>
        <taxon>Bacteria</taxon>
        <taxon>Bacillati</taxon>
        <taxon>Actinomycetota</taxon>
        <taxon>Actinomycetes</taxon>
        <taxon>Pseudonocardiales</taxon>
        <taxon>Pseudonocardiaceae</taxon>
        <taxon>Kibdelosporangium</taxon>
    </lineage>
</organism>
<dbReference type="EMBL" id="JAAATY010000009">
    <property type="protein sequence ID" value="NRN66395.1"/>
    <property type="molecule type" value="Genomic_DNA"/>
</dbReference>
<comment type="caution">
    <text evidence="2">The sequence shown here is derived from an EMBL/GenBank/DDBJ whole genome shotgun (WGS) entry which is preliminary data.</text>
</comment>
<dbReference type="InterPro" id="IPR050228">
    <property type="entry name" value="Carboxylesterase_BioH"/>
</dbReference>
<dbReference type="Gene3D" id="3.40.50.1820">
    <property type="entry name" value="alpha/beta hydrolase"/>
    <property type="match status" value="1"/>
</dbReference>
<protein>
    <submittedName>
        <fullName evidence="2">Pimeloyl-ACP methyl ester carboxylesterase</fullName>
    </submittedName>
</protein>